<dbReference type="EMBL" id="UINC01126507">
    <property type="protein sequence ID" value="SVD05026.1"/>
    <property type="molecule type" value="Genomic_DNA"/>
</dbReference>
<keyword evidence="1" id="KW-0677">Repeat</keyword>
<evidence type="ECO:0000256" key="2">
    <source>
        <dbReference type="ARBA" id="ARBA00023122"/>
    </source>
</evidence>
<accession>A0A382S542</accession>
<feature type="domain" description="CNNM transmembrane" evidence="4">
    <location>
        <begin position="1"/>
        <end position="90"/>
    </location>
</feature>
<dbReference type="AlphaFoldDB" id="A0A382S542"/>
<feature type="non-terminal residue" evidence="5">
    <location>
        <position position="90"/>
    </location>
</feature>
<dbReference type="PANTHER" id="PTHR22777:SF17">
    <property type="entry name" value="UPF0053 PROTEIN SLL0260"/>
    <property type="match status" value="1"/>
</dbReference>
<proteinExistence type="predicted"/>
<keyword evidence="3" id="KW-0812">Transmembrane</keyword>
<dbReference type="PANTHER" id="PTHR22777">
    <property type="entry name" value="HEMOLYSIN-RELATED"/>
    <property type="match status" value="1"/>
</dbReference>
<dbReference type="InterPro" id="IPR002550">
    <property type="entry name" value="CNNM"/>
</dbReference>
<organism evidence="5">
    <name type="scientific">marine metagenome</name>
    <dbReference type="NCBI Taxonomy" id="408172"/>
    <lineage>
        <taxon>unclassified sequences</taxon>
        <taxon>metagenomes</taxon>
        <taxon>ecological metagenomes</taxon>
    </lineage>
</organism>
<keyword evidence="2" id="KW-0129">CBS domain</keyword>
<sequence length="90" mass="9715">MNGDTILSITLIGVFLILSAFFSSSEAAFLSLQRTRLSHLVNTNVPGARRVADMVSNIERLLSTILLGNNLVNVAFTAIITALAVRLIED</sequence>
<name>A0A382S542_9ZZZZ</name>
<evidence type="ECO:0000313" key="5">
    <source>
        <dbReference type="EMBL" id="SVD05026.1"/>
    </source>
</evidence>
<protein>
    <recommendedName>
        <fullName evidence="4">CNNM transmembrane domain-containing protein</fullName>
    </recommendedName>
</protein>
<gene>
    <name evidence="5" type="ORF">METZ01_LOCUS357880</name>
</gene>
<evidence type="ECO:0000259" key="4">
    <source>
        <dbReference type="PROSITE" id="PS51846"/>
    </source>
</evidence>
<reference evidence="5" key="1">
    <citation type="submission" date="2018-05" db="EMBL/GenBank/DDBJ databases">
        <authorList>
            <person name="Lanie J.A."/>
            <person name="Ng W.-L."/>
            <person name="Kazmierczak K.M."/>
            <person name="Andrzejewski T.M."/>
            <person name="Davidsen T.M."/>
            <person name="Wayne K.J."/>
            <person name="Tettelin H."/>
            <person name="Glass J.I."/>
            <person name="Rusch D."/>
            <person name="Podicherti R."/>
            <person name="Tsui H.-C.T."/>
            <person name="Winkler M.E."/>
        </authorList>
    </citation>
    <scope>NUCLEOTIDE SEQUENCE</scope>
</reference>
<keyword evidence="3" id="KW-1133">Transmembrane helix</keyword>
<evidence type="ECO:0000256" key="1">
    <source>
        <dbReference type="ARBA" id="ARBA00022737"/>
    </source>
</evidence>
<dbReference type="PROSITE" id="PS51846">
    <property type="entry name" value="CNNM"/>
    <property type="match status" value="1"/>
</dbReference>
<evidence type="ECO:0000256" key="3">
    <source>
        <dbReference type="SAM" id="Phobius"/>
    </source>
</evidence>
<feature type="transmembrane region" description="Helical" evidence="3">
    <location>
        <begin position="71"/>
        <end position="88"/>
    </location>
</feature>
<keyword evidence="3" id="KW-0472">Membrane</keyword>
<dbReference type="GO" id="GO:0005886">
    <property type="term" value="C:plasma membrane"/>
    <property type="evidence" value="ECO:0007669"/>
    <property type="project" value="TreeGrafter"/>
</dbReference>
<dbReference type="Pfam" id="PF01595">
    <property type="entry name" value="CNNM"/>
    <property type="match status" value="1"/>
</dbReference>